<dbReference type="WBParaSite" id="GPUH_0001659301-mRNA-1">
    <property type="protein sequence ID" value="GPUH_0001659301-mRNA-1"/>
    <property type="gene ID" value="GPUH_0001659301"/>
</dbReference>
<dbReference type="Gene3D" id="1.10.30.10">
    <property type="entry name" value="High mobility group box domain"/>
    <property type="match status" value="1"/>
</dbReference>
<protein>
    <submittedName>
        <fullName evidence="7">HMG box domain-containing protein</fullName>
    </submittedName>
</protein>
<reference evidence="5 6" key="2">
    <citation type="submission" date="2018-11" db="EMBL/GenBank/DDBJ databases">
        <authorList>
            <consortium name="Pathogen Informatics"/>
        </authorList>
    </citation>
    <scope>NUCLEOTIDE SEQUENCE [LARGE SCALE GENOMIC DNA]</scope>
</reference>
<name>A0A183E6I0_9BILA</name>
<dbReference type="GO" id="GO:0005634">
    <property type="term" value="C:nucleus"/>
    <property type="evidence" value="ECO:0007669"/>
    <property type="project" value="UniProtKB-UniRule"/>
</dbReference>
<dbReference type="PROSITE" id="PS50118">
    <property type="entry name" value="HMG_BOX_2"/>
    <property type="match status" value="1"/>
</dbReference>
<dbReference type="InterPro" id="IPR050342">
    <property type="entry name" value="HMGB"/>
</dbReference>
<evidence type="ECO:0000259" key="4">
    <source>
        <dbReference type="PROSITE" id="PS50118"/>
    </source>
</evidence>
<evidence type="ECO:0000256" key="1">
    <source>
        <dbReference type="ARBA" id="ARBA00023125"/>
    </source>
</evidence>
<feature type="DNA-binding region" description="HMG box" evidence="2">
    <location>
        <begin position="73"/>
        <end position="145"/>
    </location>
</feature>
<dbReference type="Proteomes" id="UP000271098">
    <property type="component" value="Unassembled WGS sequence"/>
</dbReference>
<evidence type="ECO:0000313" key="6">
    <source>
        <dbReference type="Proteomes" id="UP000271098"/>
    </source>
</evidence>
<dbReference type="SUPFAM" id="SSF47095">
    <property type="entry name" value="HMG-box"/>
    <property type="match status" value="1"/>
</dbReference>
<gene>
    <name evidence="5" type="ORF">GPUH_LOCUS16573</name>
</gene>
<evidence type="ECO:0000313" key="7">
    <source>
        <dbReference type="WBParaSite" id="GPUH_0001659301-mRNA-1"/>
    </source>
</evidence>
<dbReference type="AlphaFoldDB" id="A0A183E6I0"/>
<reference evidence="7" key="1">
    <citation type="submission" date="2016-06" db="UniProtKB">
        <authorList>
            <consortium name="WormBaseParasite"/>
        </authorList>
    </citation>
    <scope>IDENTIFICATION</scope>
</reference>
<dbReference type="InterPro" id="IPR009071">
    <property type="entry name" value="HMG_box_dom"/>
</dbReference>
<dbReference type="Pfam" id="PF00505">
    <property type="entry name" value="HMG_box"/>
    <property type="match status" value="1"/>
</dbReference>
<dbReference type="InterPro" id="IPR036910">
    <property type="entry name" value="HMG_box_dom_sf"/>
</dbReference>
<dbReference type="OrthoDB" id="10009055at2759"/>
<organism evidence="7">
    <name type="scientific">Gongylonema pulchrum</name>
    <dbReference type="NCBI Taxonomy" id="637853"/>
    <lineage>
        <taxon>Eukaryota</taxon>
        <taxon>Metazoa</taxon>
        <taxon>Ecdysozoa</taxon>
        <taxon>Nematoda</taxon>
        <taxon>Chromadorea</taxon>
        <taxon>Rhabditida</taxon>
        <taxon>Spirurina</taxon>
        <taxon>Spiruromorpha</taxon>
        <taxon>Spiruroidea</taxon>
        <taxon>Gongylonematidae</taxon>
        <taxon>Gongylonema</taxon>
    </lineage>
</organism>
<feature type="compositionally biased region" description="Polar residues" evidence="3">
    <location>
        <begin position="1"/>
        <end position="13"/>
    </location>
</feature>
<evidence type="ECO:0000256" key="3">
    <source>
        <dbReference type="SAM" id="MobiDB-lite"/>
    </source>
</evidence>
<feature type="region of interest" description="Disordered" evidence="3">
    <location>
        <begin position="1"/>
        <end position="44"/>
    </location>
</feature>
<feature type="domain" description="HMG box" evidence="4">
    <location>
        <begin position="73"/>
        <end position="145"/>
    </location>
</feature>
<keyword evidence="2" id="KW-0539">Nucleus</keyword>
<keyword evidence="1 2" id="KW-0238">DNA-binding</keyword>
<dbReference type="PANTHER" id="PTHR48112">
    <property type="entry name" value="HIGH MOBILITY GROUP PROTEIN DSP1"/>
    <property type="match status" value="1"/>
</dbReference>
<evidence type="ECO:0000313" key="5">
    <source>
        <dbReference type="EMBL" id="VDN28141.1"/>
    </source>
</evidence>
<dbReference type="EMBL" id="UYRT01083939">
    <property type="protein sequence ID" value="VDN28141.1"/>
    <property type="molecule type" value="Genomic_DNA"/>
</dbReference>
<evidence type="ECO:0000256" key="2">
    <source>
        <dbReference type="PROSITE-ProRule" id="PRU00267"/>
    </source>
</evidence>
<proteinExistence type="predicted"/>
<keyword evidence="6" id="KW-1185">Reference proteome</keyword>
<dbReference type="GO" id="GO:0003677">
    <property type="term" value="F:DNA binding"/>
    <property type="evidence" value="ECO:0007669"/>
    <property type="project" value="UniProtKB-UniRule"/>
</dbReference>
<dbReference type="SMART" id="SM00398">
    <property type="entry name" value="HMG"/>
    <property type="match status" value="1"/>
</dbReference>
<accession>A0A183E6I0</accession>
<sequence length="189" mass="21232">MSPLLMNTTSSSVPMEPLDDMDETASESNDGMEHSNTNTTNTTTSASGKLILANFSDKFQEMVAWLAAQPKLNARSKSGYILFSAEVRKKVMVENPEAGFGEVSKIVGIEWKKLSEEQKKQYEVRAEYIANERAKQEAREPVNYRLLETGLFVKNFKFTFFSLVKFVSLAVNGNHVISSSIILKNYMII</sequence>